<evidence type="ECO:0000259" key="1">
    <source>
        <dbReference type="PROSITE" id="PS50011"/>
    </source>
</evidence>
<protein>
    <recommendedName>
        <fullName evidence="1">Protein kinase domain-containing protein</fullName>
    </recommendedName>
</protein>
<name>A0A2V5GQU2_ASPV1</name>
<dbReference type="SUPFAM" id="SSF56112">
    <property type="entry name" value="Protein kinase-like (PK-like)"/>
    <property type="match status" value="1"/>
</dbReference>
<dbReference type="PANTHER" id="PTHR37542:SF1">
    <property type="entry name" value="PRION-INHIBITION AND PROPAGATION HELO DOMAIN-CONTAINING PROTEIN"/>
    <property type="match status" value="1"/>
</dbReference>
<organism evidence="2 3">
    <name type="scientific">Aspergillus violaceofuscus (strain CBS 115571)</name>
    <dbReference type="NCBI Taxonomy" id="1450538"/>
    <lineage>
        <taxon>Eukaryota</taxon>
        <taxon>Fungi</taxon>
        <taxon>Dikarya</taxon>
        <taxon>Ascomycota</taxon>
        <taxon>Pezizomycotina</taxon>
        <taxon>Eurotiomycetes</taxon>
        <taxon>Eurotiomycetidae</taxon>
        <taxon>Eurotiales</taxon>
        <taxon>Aspergillaceae</taxon>
        <taxon>Aspergillus</taxon>
    </lineage>
</organism>
<dbReference type="GO" id="GO:0005524">
    <property type="term" value="F:ATP binding"/>
    <property type="evidence" value="ECO:0007669"/>
    <property type="project" value="InterPro"/>
</dbReference>
<sequence>MDPASFAFSVASMVQLCIHLGKDLYARCEAYRAAERELQEVNLRIRGHWIKIEQQLSALHAVWEALPYALQIHQFQVLQVLRSKLKAAVKSIQSLSFDLGAESSLAKPIDSSLARILLKVSRTKRIKYAIYAKESLEHIVEELEQWQGTFDPSWFFLSRLAVQTIDQELSGKRAAESKAVSTVVNLREAHRIHDGESSASIFLGKDFAIGRYTAITSSSSWIARTDEGVVVVDRIPIRRQNDLRHRTKDVRDLARILSTVDPDTFGLLSCRGVLRTEKTFDLIFPIPGSQQQEPIASLRYILSRRAERSFTLNERVRLANSLARSVVFLHSSSFVHKSITPENIILCRLSKDSLDIPFLVGFNQFRLAEGPTSLSGDKAWERNLYRHPRRQGIHPEDEYIMQHDVYSLGVCLLEIGLWTSFVDYSGDYGQPVPGSSLSIGELIVERDQRRASYQIKKLLVDLARTKLPSLMGNIFTEVVVSCLTCLDKDNELFGDEEEFLDDDGILVGVRYIEKILFALQGIAV</sequence>
<dbReference type="GO" id="GO:0004672">
    <property type="term" value="F:protein kinase activity"/>
    <property type="evidence" value="ECO:0007669"/>
    <property type="project" value="InterPro"/>
</dbReference>
<keyword evidence="3" id="KW-1185">Reference proteome</keyword>
<dbReference type="InterPro" id="IPR011009">
    <property type="entry name" value="Kinase-like_dom_sf"/>
</dbReference>
<evidence type="ECO:0000313" key="2">
    <source>
        <dbReference type="EMBL" id="PYI13308.1"/>
    </source>
</evidence>
<feature type="domain" description="Protein kinase" evidence="1">
    <location>
        <begin position="201"/>
        <end position="524"/>
    </location>
</feature>
<accession>A0A2V5GQU2</accession>
<dbReference type="AlphaFoldDB" id="A0A2V5GQU2"/>
<dbReference type="STRING" id="1450538.A0A2V5GQU2"/>
<dbReference type="EMBL" id="KZ825250">
    <property type="protein sequence ID" value="PYI13308.1"/>
    <property type="molecule type" value="Genomic_DNA"/>
</dbReference>
<reference evidence="2 3" key="1">
    <citation type="submission" date="2018-02" db="EMBL/GenBank/DDBJ databases">
        <title>The genomes of Aspergillus section Nigri reveals drivers in fungal speciation.</title>
        <authorList>
            <consortium name="DOE Joint Genome Institute"/>
            <person name="Vesth T.C."/>
            <person name="Nybo J."/>
            <person name="Theobald S."/>
            <person name="Brandl J."/>
            <person name="Frisvad J.C."/>
            <person name="Nielsen K.F."/>
            <person name="Lyhne E.K."/>
            <person name="Kogle M.E."/>
            <person name="Kuo A."/>
            <person name="Riley R."/>
            <person name="Clum A."/>
            <person name="Nolan M."/>
            <person name="Lipzen A."/>
            <person name="Salamov A."/>
            <person name="Henrissat B."/>
            <person name="Wiebenga A."/>
            <person name="De vries R.P."/>
            <person name="Grigoriev I.V."/>
            <person name="Mortensen U.H."/>
            <person name="Andersen M.R."/>
            <person name="Baker S.E."/>
        </authorList>
    </citation>
    <scope>NUCLEOTIDE SEQUENCE [LARGE SCALE GENOMIC DNA]</scope>
    <source>
        <strain evidence="2 3">CBS 115571</strain>
    </source>
</reference>
<dbReference type="OMA" id="QGHWIKI"/>
<evidence type="ECO:0000313" key="3">
    <source>
        <dbReference type="Proteomes" id="UP000249829"/>
    </source>
</evidence>
<proteinExistence type="predicted"/>
<dbReference type="PANTHER" id="PTHR37542">
    <property type="entry name" value="HELO DOMAIN-CONTAINING PROTEIN-RELATED"/>
    <property type="match status" value="1"/>
</dbReference>
<dbReference type="PROSITE" id="PS50011">
    <property type="entry name" value="PROTEIN_KINASE_DOM"/>
    <property type="match status" value="1"/>
</dbReference>
<dbReference type="Proteomes" id="UP000249829">
    <property type="component" value="Unassembled WGS sequence"/>
</dbReference>
<dbReference type="InterPro" id="IPR000719">
    <property type="entry name" value="Prot_kinase_dom"/>
</dbReference>
<dbReference type="Gene3D" id="1.10.510.10">
    <property type="entry name" value="Transferase(Phosphotransferase) domain 1"/>
    <property type="match status" value="1"/>
</dbReference>
<gene>
    <name evidence="2" type="ORF">BO99DRAFT_438359</name>
</gene>